<dbReference type="Pfam" id="PF19630">
    <property type="entry name" value="DUF6134"/>
    <property type="match status" value="1"/>
</dbReference>
<evidence type="ECO:0000313" key="2">
    <source>
        <dbReference type="EMBL" id="AUB83739.1"/>
    </source>
</evidence>
<dbReference type="Proteomes" id="UP000232638">
    <property type="component" value="Chromosome"/>
</dbReference>
<keyword evidence="1" id="KW-0732">Signal</keyword>
<dbReference type="OrthoDB" id="5761531at2"/>
<protein>
    <recommendedName>
        <fullName evidence="4">DUF3108 domain-containing protein</fullName>
    </recommendedName>
</protein>
<name>A0A2K8UE72_9GAMM</name>
<accession>A0A2K8UE72</accession>
<organism evidence="2 3">
    <name type="scientific">Candidatus Thiodictyon syntrophicum</name>
    <dbReference type="NCBI Taxonomy" id="1166950"/>
    <lineage>
        <taxon>Bacteria</taxon>
        <taxon>Pseudomonadati</taxon>
        <taxon>Pseudomonadota</taxon>
        <taxon>Gammaproteobacteria</taxon>
        <taxon>Chromatiales</taxon>
        <taxon>Chromatiaceae</taxon>
        <taxon>Thiodictyon</taxon>
    </lineage>
</organism>
<proteinExistence type="predicted"/>
<evidence type="ECO:0008006" key="4">
    <source>
        <dbReference type="Google" id="ProtNLM"/>
    </source>
</evidence>
<keyword evidence="3" id="KW-1185">Reference proteome</keyword>
<evidence type="ECO:0000256" key="1">
    <source>
        <dbReference type="SAM" id="SignalP"/>
    </source>
</evidence>
<reference evidence="2 3" key="1">
    <citation type="submission" date="2017-03" db="EMBL/GenBank/DDBJ databases">
        <title>Complete genome sequence of Candidatus 'Thiodictyon syntrophicum' sp. nov. strain Cad16T, a photolithoautotroph purple sulfur bacterium isolated from an alpine meromictic lake.</title>
        <authorList>
            <person name="Luedin S.M."/>
            <person name="Pothier J.F."/>
            <person name="Danza F."/>
            <person name="Storelli N."/>
            <person name="Wittwer M."/>
            <person name="Tonolla M."/>
        </authorList>
    </citation>
    <scope>NUCLEOTIDE SEQUENCE [LARGE SCALE GENOMIC DNA]</scope>
    <source>
        <strain evidence="2 3">Cad16T</strain>
    </source>
</reference>
<dbReference type="AlphaFoldDB" id="A0A2K8UE72"/>
<dbReference type="EMBL" id="CP020370">
    <property type="protein sequence ID" value="AUB83739.1"/>
    <property type="molecule type" value="Genomic_DNA"/>
</dbReference>
<feature type="signal peptide" evidence="1">
    <location>
        <begin position="1"/>
        <end position="30"/>
    </location>
</feature>
<dbReference type="KEGG" id="tsy:THSYN_24135"/>
<dbReference type="RefSeq" id="WP_100921417.1">
    <property type="nucleotide sequence ID" value="NZ_CP020370.1"/>
</dbReference>
<sequence length="226" mass="25402">MTEHPLASSRPARSAAALLGLLLACPVAHSAVAAPDSRTDALRFRVFLNQDPIGEHSFQVGPGPNGKQIVSRASFDVKLLFVTAYRYRHESREDWRNGCLERIRASTDDNGTAFTVAGDKQADTLTLKVNGEARRLPDCVSTFAYWDRDFLKRPRLLNPQTGEMVEVQVTPGGTERRVVQGRTVEAERYRLRADKLDITLWYTPDGRWIGLESDTGKGRTLRYERI</sequence>
<feature type="chain" id="PRO_5014629414" description="DUF3108 domain-containing protein" evidence="1">
    <location>
        <begin position="31"/>
        <end position="226"/>
    </location>
</feature>
<dbReference type="InterPro" id="IPR045767">
    <property type="entry name" value="DUF6134"/>
</dbReference>
<gene>
    <name evidence="2" type="ORF">THSYN_24135</name>
</gene>
<evidence type="ECO:0000313" key="3">
    <source>
        <dbReference type="Proteomes" id="UP000232638"/>
    </source>
</evidence>